<dbReference type="EMBL" id="CABIJS010000166">
    <property type="protein sequence ID" value="VUZ45368.1"/>
    <property type="molecule type" value="Genomic_DNA"/>
</dbReference>
<dbReference type="Proteomes" id="UP000321570">
    <property type="component" value="Unassembled WGS sequence"/>
</dbReference>
<organism evidence="1 2">
    <name type="scientific">Hymenolepis diminuta</name>
    <name type="common">Rat tapeworm</name>
    <dbReference type="NCBI Taxonomy" id="6216"/>
    <lineage>
        <taxon>Eukaryota</taxon>
        <taxon>Metazoa</taxon>
        <taxon>Spiralia</taxon>
        <taxon>Lophotrochozoa</taxon>
        <taxon>Platyhelminthes</taxon>
        <taxon>Cestoda</taxon>
        <taxon>Eucestoda</taxon>
        <taxon>Cyclophyllidea</taxon>
        <taxon>Hymenolepididae</taxon>
        <taxon>Hymenolepis</taxon>
    </lineage>
</organism>
<protein>
    <submittedName>
        <fullName evidence="1">Uncharacterized protein</fullName>
    </submittedName>
</protein>
<accession>A0A564YF43</accession>
<name>A0A564YF43_HYMDI</name>
<sequence length="61" mass="7461">MRNCKHLRFRYATYPLSYKWIQQRSRCTHVTLELKNTRDPAQSPARQLLWSPQKALKKLFR</sequence>
<evidence type="ECO:0000313" key="2">
    <source>
        <dbReference type="Proteomes" id="UP000321570"/>
    </source>
</evidence>
<gene>
    <name evidence="1" type="ORF">WMSIL1_LOCUS5267</name>
</gene>
<evidence type="ECO:0000313" key="1">
    <source>
        <dbReference type="EMBL" id="VUZ45368.1"/>
    </source>
</evidence>
<dbReference type="AlphaFoldDB" id="A0A564YF43"/>
<keyword evidence="2" id="KW-1185">Reference proteome</keyword>
<reference evidence="1 2" key="1">
    <citation type="submission" date="2019-07" db="EMBL/GenBank/DDBJ databases">
        <authorList>
            <person name="Jastrzebski P J."/>
            <person name="Paukszto L."/>
            <person name="Jastrzebski P J."/>
        </authorList>
    </citation>
    <scope>NUCLEOTIDE SEQUENCE [LARGE SCALE GENOMIC DNA]</scope>
    <source>
        <strain evidence="1 2">WMS-il1</strain>
    </source>
</reference>
<proteinExistence type="predicted"/>